<organism evidence="2 3">
    <name type="scientific">Caldanaerobius fijiensis DSM 17918</name>
    <dbReference type="NCBI Taxonomy" id="1121256"/>
    <lineage>
        <taxon>Bacteria</taxon>
        <taxon>Bacillati</taxon>
        <taxon>Bacillota</taxon>
        <taxon>Clostridia</taxon>
        <taxon>Thermoanaerobacterales</taxon>
        <taxon>Thermoanaerobacteraceae</taxon>
        <taxon>Caldanaerobius</taxon>
    </lineage>
</organism>
<dbReference type="OrthoDB" id="1683298at2"/>
<dbReference type="Pfam" id="PF16760">
    <property type="entry name" value="CBM53"/>
    <property type="match status" value="1"/>
</dbReference>
<evidence type="ECO:0000313" key="3">
    <source>
        <dbReference type="Proteomes" id="UP000184088"/>
    </source>
</evidence>
<dbReference type="Gene3D" id="2.60.40.10">
    <property type="entry name" value="Immunoglobulins"/>
    <property type="match status" value="1"/>
</dbReference>
<dbReference type="SMART" id="SM01066">
    <property type="entry name" value="CBM_25"/>
    <property type="match status" value="1"/>
</dbReference>
<sequence>MVLSSLSKTSSLSVTPVPITVGDQITITYNGFLAKNNPSEIYLHYGYGSNDNWKDVKDIKMHKTPHGWEATLKVTDSSRLNFCFKDNENCWDNNYGQNWNYEIHNGTKVF</sequence>
<gene>
    <name evidence="2" type="ORF">SAMN02746089_00131</name>
</gene>
<dbReference type="AlphaFoldDB" id="A0A1M4SUH6"/>
<dbReference type="InterPro" id="IPR013783">
    <property type="entry name" value="Ig-like_fold"/>
</dbReference>
<keyword evidence="3" id="KW-1185">Reference proteome</keyword>
<reference evidence="2 3" key="1">
    <citation type="submission" date="2016-11" db="EMBL/GenBank/DDBJ databases">
        <authorList>
            <person name="Jaros S."/>
            <person name="Januszkiewicz K."/>
            <person name="Wedrychowicz H."/>
        </authorList>
    </citation>
    <scope>NUCLEOTIDE SEQUENCE [LARGE SCALE GENOMIC DNA]</scope>
    <source>
        <strain evidence="2 3">DSM 17918</strain>
    </source>
</reference>
<proteinExistence type="predicted"/>
<protein>
    <submittedName>
        <fullName evidence="2">Starch/carbohydrate-binding module (Family 53)</fullName>
    </submittedName>
</protein>
<accession>A0A1M4SUH6</accession>
<name>A0A1M4SUH6_9THEO</name>
<feature type="domain" description="Carbohydrate binding module family 25" evidence="1">
    <location>
        <begin position="22"/>
        <end position="104"/>
    </location>
</feature>
<dbReference type="GO" id="GO:2001070">
    <property type="term" value="F:starch binding"/>
    <property type="evidence" value="ECO:0007669"/>
    <property type="project" value="InterPro"/>
</dbReference>
<dbReference type="RefSeq" id="WP_073341155.1">
    <property type="nucleotide sequence ID" value="NZ_FQVH01000001.1"/>
</dbReference>
<evidence type="ECO:0000259" key="1">
    <source>
        <dbReference type="SMART" id="SM01066"/>
    </source>
</evidence>
<dbReference type="STRING" id="1121256.SAMN02746089_00131"/>
<dbReference type="Proteomes" id="UP000184088">
    <property type="component" value="Unassembled WGS sequence"/>
</dbReference>
<evidence type="ECO:0000313" key="2">
    <source>
        <dbReference type="EMBL" id="SHE35839.1"/>
    </source>
</evidence>
<dbReference type="InterPro" id="IPR005085">
    <property type="entry name" value="CBM25"/>
</dbReference>
<dbReference type="EMBL" id="FQVH01000001">
    <property type="protein sequence ID" value="SHE35839.1"/>
    <property type="molecule type" value="Genomic_DNA"/>
</dbReference>